<protein>
    <submittedName>
        <fullName evidence="7">Mercuric reductase</fullName>
    </submittedName>
</protein>
<feature type="transmembrane region" description="Helical" evidence="5">
    <location>
        <begin position="166"/>
        <end position="188"/>
    </location>
</feature>
<dbReference type="Proteomes" id="UP000055035">
    <property type="component" value="Unassembled WGS sequence"/>
</dbReference>
<dbReference type="PANTHER" id="PTHR43220">
    <property type="match status" value="1"/>
</dbReference>
<dbReference type="InterPro" id="IPR032816">
    <property type="entry name" value="VTT_dom"/>
</dbReference>
<name>A0A0W0VAL4_9GAMM</name>
<evidence type="ECO:0000256" key="5">
    <source>
        <dbReference type="SAM" id="Phobius"/>
    </source>
</evidence>
<feature type="transmembrane region" description="Helical" evidence="5">
    <location>
        <begin position="135"/>
        <end position="159"/>
    </location>
</feature>
<evidence type="ECO:0000256" key="2">
    <source>
        <dbReference type="ARBA" id="ARBA00022692"/>
    </source>
</evidence>
<gene>
    <name evidence="7" type="primary">merA1</name>
    <name evidence="7" type="ORF">Ljor_1414</name>
</gene>
<evidence type="ECO:0000256" key="4">
    <source>
        <dbReference type="ARBA" id="ARBA00023136"/>
    </source>
</evidence>
<evidence type="ECO:0000313" key="8">
    <source>
        <dbReference type="Proteomes" id="UP000055035"/>
    </source>
</evidence>
<keyword evidence="8" id="KW-1185">Reference proteome</keyword>
<feature type="transmembrane region" description="Helical" evidence="5">
    <location>
        <begin position="7"/>
        <end position="30"/>
    </location>
</feature>
<feature type="transmembrane region" description="Helical" evidence="5">
    <location>
        <begin position="208"/>
        <end position="225"/>
    </location>
</feature>
<proteinExistence type="predicted"/>
<dbReference type="PANTHER" id="PTHR43220:SF18">
    <property type="entry name" value="TRANSMEMBRANE PROTEIN 41B"/>
    <property type="match status" value="1"/>
</dbReference>
<keyword evidence="2 5" id="KW-0812">Transmembrane</keyword>
<evidence type="ECO:0000256" key="1">
    <source>
        <dbReference type="ARBA" id="ARBA00004141"/>
    </source>
</evidence>
<reference evidence="7 8" key="1">
    <citation type="submission" date="2015-11" db="EMBL/GenBank/DDBJ databases">
        <title>Genomic analysis of 38 Legionella species identifies large and diverse effector repertoires.</title>
        <authorList>
            <person name="Burstein D."/>
            <person name="Amaro F."/>
            <person name="Zusman T."/>
            <person name="Lifshitz Z."/>
            <person name="Cohen O."/>
            <person name="Gilbert J.A."/>
            <person name="Pupko T."/>
            <person name="Shuman H.A."/>
            <person name="Segal G."/>
        </authorList>
    </citation>
    <scope>NUCLEOTIDE SEQUENCE [LARGE SCALE GENOMIC DNA]</scope>
    <source>
        <strain evidence="7 8">BL-540</strain>
    </source>
</reference>
<dbReference type="STRING" id="456.Ljor_1414"/>
<comment type="subcellular location">
    <subcellularLocation>
        <location evidence="1">Membrane</location>
        <topology evidence="1">Multi-pass membrane protein</topology>
    </subcellularLocation>
</comment>
<keyword evidence="3 5" id="KW-1133">Transmembrane helix</keyword>
<sequence length="235" mass="26598">MLYPLKRWGLISILLIFLALFFYFHLYRYLSYESLQAHRNGLTAWVRENFLIAFFGFMAIYIICVAISIPGSIFFRLTAGYLFGNVLGTVAVILSATTGAFILFLAIDLAFRGWLAEKTNKWLVKMTKGFQQNAFSYLLFLRLMPAFPFWVTNIVPALLGVPRATFFTATLIGIIPTSVIYVLIGSNLGYYLEAQKKPDFGIILKPGIFLPLFALALLSLLPVLFKRCSAKKDMK</sequence>
<dbReference type="InterPro" id="IPR045014">
    <property type="entry name" value="TM41A/B"/>
</dbReference>
<organism evidence="7 8">
    <name type="scientific">Legionella jordanis</name>
    <dbReference type="NCBI Taxonomy" id="456"/>
    <lineage>
        <taxon>Bacteria</taxon>
        <taxon>Pseudomonadati</taxon>
        <taxon>Pseudomonadota</taxon>
        <taxon>Gammaproteobacteria</taxon>
        <taxon>Legionellales</taxon>
        <taxon>Legionellaceae</taxon>
        <taxon>Legionella</taxon>
    </lineage>
</organism>
<dbReference type="EMBL" id="LNYJ01000011">
    <property type="protein sequence ID" value="KTD17108.1"/>
    <property type="molecule type" value="Genomic_DNA"/>
</dbReference>
<feature type="transmembrane region" description="Helical" evidence="5">
    <location>
        <begin position="50"/>
        <end position="75"/>
    </location>
</feature>
<evidence type="ECO:0000313" key="7">
    <source>
        <dbReference type="EMBL" id="KTD17108.1"/>
    </source>
</evidence>
<dbReference type="AlphaFoldDB" id="A0A0W0VAL4"/>
<keyword evidence="4 5" id="KW-0472">Membrane</keyword>
<evidence type="ECO:0000256" key="3">
    <source>
        <dbReference type="ARBA" id="ARBA00022989"/>
    </source>
</evidence>
<dbReference type="RefSeq" id="WP_064108384.1">
    <property type="nucleotide sequence ID" value="NZ_CAAAIC010000003.1"/>
</dbReference>
<feature type="transmembrane region" description="Helical" evidence="5">
    <location>
        <begin position="82"/>
        <end position="115"/>
    </location>
</feature>
<evidence type="ECO:0000259" key="6">
    <source>
        <dbReference type="Pfam" id="PF09335"/>
    </source>
</evidence>
<dbReference type="Pfam" id="PF09335">
    <property type="entry name" value="VTT_dom"/>
    <property type="match status" value="1"/>
</dbReference>
<accession>A0A0W0VAL4</accession>
<comment type="caution">
    <text evidence="7">The sequence shown here is derived from an EMBL/GenBank/DDBJ whole genome shotgun (WGS) entry which is preliminary data.</text>
</comment>
<dbReference type="PATRIC" id="fig|456.5.peg.1513"/>
<dbReference type="GO" id="GO:0005886">
    <property type="term" value="C:plasma membrane"/>
    <property type="evidence" value="ECO:0007669"/>
    <property type="project" value="UniProtKB-ARBA"/>
</dbReference>
<feature type="domain" description="VTT" evidence="6">
    <location>
        <begin position="69"/>
        <end position="186"/>
    </location>
</feature>